<protein>
    <recommendedName>
        <fullName evidence="4">Nucleic-acid-binding protein from transposon X-element</fullName>
    </recommendedName>
</protein>
<gene>
    <name evidence="2" type="ORF">BDFB_011737</name>
</gene>
<feature type="region of interest" description="Disordered" evidence="1">
    <location>
        <begin position="180"/>
        <end position="203"/>
    </location>
</feature>
<proteinExistence type="predicted"/>
<organism evidence="2 3">
    <name type="scientific">Asbolus verrucosus</name>
    <name type="common">Desert ironclad beetle</name>
    <dbReference type="NCBI Taxonomy" id="1661398"/>
    <lineage>
        <taxon>Eukaryota</taxon>
        <taxon>Metazoa</taxon>
        <taxon>Ecdysozoa</taxon>
        <taxon>Arthropoda</taxon>
        <taxon>Hexapoda</taxon>
        <taxon>Insecta</taxon>
        <taxon>Pterygota</taxon>
        <taxon>Neoptera</taxon>
        <taxon>Endopterygota</taxon>
        <taxon>Coleoptera</taxon>
        <taxon>Polyphaga</taxon>
        <taxon>Cucujiformia</taxon>
        <taxon>Tenebrionidae</taxon>
        <taxon>Pimeliinae</taxon>
        <taxon>Asbolus</taxon>
    </lineage>
</organism>
<dbReference type="Proteomes" id="UP000292052">
    <property type="component" value="Unassembled WGS sequence"/>
</dbReference>
<sequence>IHVNDIKQYNNLKKKIEEQQIEFHTYTIKENKTHAFVLRGLDHQPKIEEIQNELINQKVEVKQIFQMKQTRRPAYLVITSKNETIDTLSNKVTVIDYIKISWERHFTSRRITQCHRCQQWGHATSNCNVKEACLKCAGEHLTKNCTKSRDTPAKCINCGGEHPANYTGCPAYLERLEFVEKKQEENTKNREKPKSARTFQPAP</sequence>
<dbReference type="AlphaFoldDB" id="A0A482VVA5"/>
<reference evidence="2 3" key="1">
    <citation type="submission" date="2017-03" db="EMBL/GenBank/DDBJ databases">
        <title>Genome of the blue death feigning beetle - Asbolus verrucosus.</title>
        <authorList>
            <person name="Rider S.D."/>
        </authorList>
    </citation>
    <scope>NUCLEOTIDE SEQUENCE [LARGE SCALE GENOMIC DNA]</scope>
    <source>
        <strain evidence="2">Butters</strain>
        <tissue evidence="2">Head and leg muscle</tissue>
    </source>
</reference>
<evidence type="ECO:0000313" key="3">
    <source>
        <dbReference type="Proteomes" id="UP000292052"/>
    </source>
</evidence>
<evidence type="ECO:0000313" key="2">
    <source>
        <dbReference type="EMBL" id="RZC36862.1"/>
    </source>
</evidence>
<accession>A0A482VVA5</accession>
<keyword evidence="3" id="KW-1185">Reference proteome</keyword>
<comment type="caution">
    <text evidence="2">The sequence shown here is derived from an EMBL/GenBank/DDBJ whole genome shotgun (WGS) entry which is preliminary data.</text>
</comment>
<dbReference type="STRING" id="1661398.A0A482VVA5"/>
<dbReference type="EMBL" id="QDEB01058114">
    <property type="protein sequence ID" value="RZC36862.1"/>
    <property type="molecule type" value="Genomic_DNA"/>
</dbReference>
<dbReference type="PANTHER" id="PTHR33273">
    <property type="entry name" value="DOMAIN-CONTAINING PROTEIN, PUTATIVE-RELATED"/>
    <property type="match status" value="1"/>
</dbReference>
<dbReference type="PANTHER" id="PTHR33273:SF2">
    <property type="entry name" value="ENDONUCLEASE_EXONUCLEASE_PHOSPHATASE DOMAIN-CONTAINING PROTEIN"/>
    <property type="match status" value="1"/>
</dbReference>
<evidence type="ECO:0000256" key="1">
    <source>
        <dbReference type="SAM" id="MobiDB-lite"/>
    </source>
</evidence>
<evidence type="ECO:0008006" key="4">
    <source>
        <dbReference type="Google" id="ProtNLM"/>
    </source>
</evidence>
<dbReference type="OrthoDB" id="6776169at2759"/>
<feature type="compositionally biased region" description="Basic and acidic residues" evidence="1">
    <location>
        <begin position="180"/>
        <end position="194"/>
    </location>
</feature>
<feature type="non-terminal residue" evidence="2">
    <location>
        <position position="1"/>
    </location>
</feature>
<name>A0A482VVA5_ASBVE</name>